<dbReference type="AlphaFoldDB" id="A0AA39V087"/>
<name>A0AA39V087_9LECA</name>
<evidence type="ECO:0000259" key="2">
    <source>
        <dbReference type="Pfam" id="PF25545"/>
    </source>
</evidence>
<protein>
    <recommendedName>
        <fullName evidence="2">DUF7924 domain-containing protein</fullName>
    </recommendedName>
</protein>
<dbReference type="EMBL" id="JAFEKC020000014">
    <property type="protein sequence ID" value="KAK0510823.1"/>
    <property type="molecule type" value="Genomic_DNA"/>
</dbReference>
<proteinExistence type="predicted"/>
<dbReference type="Pfam" id="PF25545">
    <property type="entry name" value="DUF7924"/>
    <property type="match status" value="1"/>
</dbReference>
<dbReference type="InterPro" id="IPR057684">
    <property type="entry name" value="DUF7924"/>
</dbReference>
<comment type="caution">
    <text evidence="3">The sequence shown here is derived from an EMBL/GenBank/DDBJ whole genome shotgun (WGS) entry which is preliminary data.</text>
</comment>
<keyword evidence="4" id="KW-1185">Reference proteome</keyword>
<evidence type="ECO:0000313" key="4">
    <source>
        <dbReference type="Proteomes" id="UP001166286"/>
    </source>
</evidence>
<evidence type="ECO:0000256" key="1">
    <source>
        <dbReference type="SAM" id="MobiDB-lite"/>
    </source>
</evidence>
<sequence>MAEKRKRSTSPYMAEMESIEIEADECESKKIETETLLEESHTPQLLTEENLLSLQGLPEMSKKGRNSDDYAETSNTKISIETRKLLRLNFFLVDDRKAFDRYPEMKAKCKELFTRERDTGMTEEEQEQILRQLRYMMGMFDSDSIPPALDPGNNKTLKVLLHWLPKLETPKPQFCFGLREEAFTPEERMLNDCLRQYTVLSKPLYHCFFAVEFKTLDGGWGQCQTRCCRAGSAMVHATEELLRLASPNEEHPLEDQLRQEPCMAFTLAVDPIIAKLNVHWAEPYNKGTIYHMHRMKSYSMICGQQLKDLRHDVNCILDWGCVDRKTSIQETLAKIKANNGVMPTASLATPPSKGGNEGAADESWEHVNQAGDASGA</sequence>
<feature type="domain" description="DUF7924" evidence="2">
    <location>
        <begin position="168"/>
        <end position="331"/>
    </location>
</feature>
<dbReference type="Proteomes" id="UP001166286">
    <property type="component" value="Unassembled WGS sequence"/>
</dbReference>
<organism evidence="3 4">
    <name type="scientific">Cladonia borealis</name>
    <dbReference type="NCBI Taxonomy" id="184061"/>
    <lineage>
        <taxon>Eukaryota</taxon>
        <taxon>Fungi</taxon>
        <taxon>Dikarya</taxon>
        <taxon>Ascomycota</taxon>
        <taxon>Pezizomycotina</taxon>
        <taxon>Lecanoromycetes</taxon>
        <taxon>OSLEUM clade</taxon>
        <taxon>Lecanoromycetidae</taxon>
        <taxon>Lecanorales</taxon>
        <taxon>Lecanorineae</taxon>
        <taxon>Cladoniaceae</taxon>
        <taxon>Cladonia</taxon>
    </lineage>
</organism>
<reference evidence="3" key="1">
    <citation type="submission" date="2023-03" db="EMBL/GenBank/DDBJ databases">
        <title>Complete genome of Cladonia borealis.</title>
        <authorList>
            <person name="Park H."/>
        </authorList>
    </citation>
    <scope>NUCLEOTIDE SEQUENCE</scope>
    <source>
        <strain evidence="3">ANT050790</strain>
    </source>
</reference>
<accession>A0AA39V087</accession>
<gene>
    <name evidence="3" type="ORF">JMJ35_006375</name>
</gene>
<feature type="region of interest" description="Disordered" evidence="1">
    <location>
        <begin position="343"/>
        <end position="376"/>
    </location>
</feature>
<evidence type="ECO:0000313" key="3">
    <source>
        <dbReference type="EMBL" id="KAK0510823.1"/>
    </source>
</evidence>